<dbReference type="EMBL" id="PDCK01000042">
    <property type="protein sequence ID" value="PRQ38738.1"/>
    <property type="molecule type" value="Genomic_DNA"/>
</dbReference>
<keyword evidence="2" id="KW-1185">Reference proteome</keyword>
<reference evidence="1 2" key="1">
    <citation type="journal article" date="2018" name="Nat. Genet.">
        <title>The Rosa genome provides new insights in the design of modern roses.</title>
        <authorList>
            <person name="Bendahmane M."/>
        </authorList>
    </citation>
    <scope>NUCLEOTIDE SEQUENCE [LARGE SCALE GENOMIC DNA]</scope>
    <source>
        <strain evidence="2">cv. Old Blush</strain>
    </source>
</reference>
<accession>A0A2P6QX17</accession>
<sequence length="55" mass="6310">MFIKTIAHCLENQVDDLIRGGEILVEYPNIENGGVRALCALIWFELKLQTLFLTF</sequence>
<proteinExistence type="predicted"/>
<dbReference type="AlphaFoldDB" id="A0A2P6QX17"/>
<name>A0A2P6QX17_ROSCH</name>
<comment type="caution">
    <text evidence="1">The sequence shown here is derived from an EMBL/GenBank/DDBJ whole genome shotgun (WGS) entry which is preliminary data.</text>
</comment>
<evidence type="ECO:0000313" key="1">
    <source>
        <dbReference type="EMBL" id="PRQ38738.1"/>
    </source>
</evidence>
<evidence type="ECO:0000313" key="2">
    <source>
        <dbReference type="Proteomes" id="UP000238479"/>
    </source>
</evidence>
<organism evidence="1 2">
    <name type="scientific">Rosa chinensis</name>
    <name type="common">China rose</name>
    <dbReference type="NCBI Taxonomy" id="74649"/>
    <lineage>
        <taxon>Eukaryota</taxon>
        <taxon>Viridiplantae</taxon>
        <taxon>Streptophyta</taxon>
        <taxon>Embryophyta</taxon>
        <taxon>Tracheophyta</taxon>
        <taxon>Spermatophyta</taxon>
        <taxon>Magnoliopsida</taxon>
        <taxon>eudicotyledons</taxon>
        <taxon>Gunneridae</taxon>
        <taxon>Pentapetalae</taxon>
        <taxon>rosids</taxon>
        <taxon>fabids</taxon>
        <taxon>Rosales</taxon>
        <taxon>Rosaceae</taxon>
        <taxon>Rosoideae</taxon>
        <taxon>Rosoideae incertae sedis</taxon>
        <taxon>Rosa</taxon>
    </lineage>
</organism>
<dbReference type="Proteomes" id="UP000238479">
    <property type="component" value="Chromosome 4"/>
</dbReference>
<protein>
    <submittedName>
        <fullName evidence="1">Uncharacterized protein</fullName>
    </submittedName>
</protein>
<dbReference type="Gramene" id="PRQ38738">
    <property type="protein sequence ID" value="PRQ38738"/>
    <property type="gene ID" value="RchiOBHm_Chr4g0417291"/>
</dbReference>
<gene>
    <name evidence="1" type="ORF">RchiOBHm_Chr4g0417291</name>
</gene>